<reference evidence="1 2" key="1">
    <citation type="submission" date="2018-09" db="EMBL/GenBank/DDBJ databases">
        <title>Genomic investigation of the strawberry pathogen Phytophthora fragariae indicates pathogenicity is determined by transcriptional variation in three key races.</title>
        <authorList>
            <person name="Adams T.M."/>
            <person name="Armitage A.D."/>
            <person name="Sobczyk M.K."/>
            <person name="Bates H.J."/>
            <person name="Dunwell J.M."/>
            <person name="Nellist C.F."/>
            <person name="Harrison R.J."/>
        </authorList>
    </citation>
    <scope>NUCLEOTIDE SEQUENCE [LARGE SCALE GENOMIC DNA]</scope>
    <source>
        <strain evidence="1 2">NOV-77</strain>
    </source>
</reference>
<organism evidence="1 2">
    <name type="scientific">Phytophthora fragariae</name>
    <dbReference type="NCBI Taxonomy" id="53985"/>
    <lineage>
        <taxon>Eukaryota</taxon>
        <taxon>Sar</taxon>
        <taxon>Stramenopiles</taxon>
        <taxon>Oomycota</taxon>
        <taxon>Peronosporomycetes</taxon>
        <taxon>Peronosporales</taxon>
        <taxon>Peronosporaceae</taxon>
        <taxon>Phytophthora</taxon>
    </lineage>
</organism>
<protein>
    <submittedName>
        <fullName evidence="1">Uncharacterized protein</fullName>
    </submittedName>
</protein>
<dbReference type="EMBL" id="QXFY01002032">
    <property type="protein sequence ID" value="KAE9304333.1"/>
    <property type="molecule type" value="Genomic_DNA"/>
</dbReference>
<sequence>MRRLQVVQGFVEPVLALVARHLWRPLACLVGLARWGRLHRVWLQQLAEAAGDGADVAFARGPAVGIFNLADHVHRKGLQRCCRGVELVVGQLSQSEPRLPRWGGVRANGQGWEYLAPITRSDLGLDVSHRFVNGVVILARISSSRGRVACRQGGGRRRRGYGDTCPHRASMRAALRAGASLVQRAVGQSVSVGVGLPVDVLQLVPVEAA</sequence>
<proteinExistence type="predicted"/>
<dbReference type="AlphaFoldDB" id="A0A6G0QUY9"/>
<name>A0A6G0QUY9_9STRA</name>
<evidence type="ECO:0000313" key="1">
    <source>
        <dbReference type="EMBL" id="KAE9304333.1"/>
    </source>
</evidence>
<accession>A0A6G0QUY9</accession>
<evidence type="ECO:0000313" key="2">
    <source>
        <dbReference type="Proteomes" id="UP000486351"/>
    </source>
</evidence>
<dbReference type="Proteomes" id="UP000486351">
    <property type="component" value="Unassembled WGS sequence"/>
</dbReference>
<gene>
    <name evidence="1" type="ORF">PF008_g21996</name>
</gene>
<comment type="caution">
    <text evidence="1">The sequence shown here is derived from an EMBL/GenBank/DDBJ whole genome shotgun (WGS) entry which is preliminary data.</text>
</comment>